<keyword evidence="2 7" id="KW-0812">Transmembrane</keyword>
<comment type="similarity">
    <text evidence="5">Belongs to the SAT4 family.</text>
</comment>
<keyword evidence="4 7" id="KW-0472">Membrane</keyword>
<comment type="subcellular location">
    <subcellularLocation>
        <location evidence="1">Membrane</location>
        <topology evidence="1">Multi-pass membrane protein</topology>
    </subcellularLocation>
</comment>
<evidence type="ECO:0000313" key="9">
    <source>
        <dbReference type="EMBL" id="KAK8129974.1"/>
    </source>
</evidence>
<keyword evidence="3 7" id="KW-1133">Transmembrane helix</keyword>
<feature type="transmembrane region" description="Helical" evidence="7">
    <location>
        <begin position="170"/>
        <end position="190"/>
    </location>
</feature>
<dbReference type="InterPro" id="IPR052337">
    <property type="entry name" value="SAT4-like"/>
</dbReference>
<reference evidence="9 10" key="1">
    <citation type="submission" date="2023-01" db="EMBL/GenBank/DDBJ databases">
        <title>Analysis of 21 Apiospora genomes using comparative genomics revels a genus with tremendous synthesis potential of carbohydrate active enzymes and secondary metabolites.</title>
        <authorList>
            <person name="Sorensen T."/>
        </authorList>
    </citation>
    <scope>NUCLEOTIDE SEQUENCE [LARGE SCALE GENOMIC DNA]</scope>
    <source>
        <strain evidence="9 10">CBS 117206</strain>
    </source>
</reference>
<organism evidence="9 10">
    <name type="scientific">Apiospora kogelbergensis</name>
    <dbReference type="NCBI Taxonomy" id="1337665"/>
    <lineage>
        <taxon>Eukaryota</taxon>
        <taxon>Fungi</taxon>
        <taxon>Dikarya</taxon>
        <taxon>Ascomycota</taxon>
        <taxon>Pezizomycotina</taxon>
        <taxon>Sordariomycetes</taxon>
        <taxon>Xylariomycetidae</taxon>
        <taxon>Amphisphaeriales</taxon>
        <taxon>Apiosporaceae</taxon>
        <taxon>Apiospora</taxon>
    </lineage>
</organism>
<comment type="caution">
    <text evidence="9">The sequence shown here is derived from an EMBL/GenBank/DDBJ whole genome shotgun (WGS) entry which is preliminary data.</text>
</comment>
<feature type="transmembrane region" description="Helical" evidence="7">
    <location>
        <begin position="140"/>
        <end position="158"/>
    </location>
</feature>
<evidence type="ECO:0000256" key="4">
    <source>
        <dbReference type="ARBA" id="ARBA00023136"/>
    </source>
</evidence>
<feature type="region of interest" description="Disordered" evidence="6">
    <location>
        <begin position="238"/>
        <end position="277"/>
    </location>
</feature>
<dbReference type="EMBL" id="JAQQWP010000002">
    <property type="protein sequence ID" value="KAK8129974.1"/>
    <property type="molecule type" value="Genomic_DNA"/>
</dbReference>
<feature type="transmembrane region" description="Helical" evidence="7">
    <location>
        <begin position="7"/>
        <end position="25"/>
    </location>
</feature>
<feature type="domain" description="Rhodopsin" evidence="8">
    <location>
        <begin position="81"/>
        <end position="232"/>
    </location>
</feature>
<feature type="transmembrane region" description="Helical" evidence="7">
    <location>
        <begin position="88"/>
        <end position="109"/>
    </location>
</feature>
<accession>A0AAW0R7X8</accession>
<dbReference type="InterPro" id="IPR049326">
    <property type="entry name" value="Rhodopsin_dom_fungi"/>
</dbReference>
<dbReference type="GO" id="GO:0016020">
    <property type="term" value="C:membrane"/>
    <property type="evidence" value="ECO:0007669"/>
    <property type="project" value="UniProtKB-SubCell"/>
</dbReference>
<dbReference type="Pfam" id="PF20684">
    <property type="entry name" value="Fung_rhodopsin"/>
    <property type="match status" value="1"/>
</dbReference>
<feature type="transmembrane region" description="Helical" evidence="7">
    <location>
        <begin position="202"/>
        <end position="224"/>
    </location>
</feature>
<evidence type="ECO:0000256" key="1">
    <source>
        <dbReference type="ARBA" id="ARBA00004141"/>
    </source>
</evidence>
<dbReference type="AlphaFoldDB" id="A0AAW0R7X8"/>
<evidence type="ECO:0000313" key="10">
    <source>
        <dbReference type="Proteomes" id="UP001392437"/>
    </source>
</evidence>
<protein>
    <recommendedName>
        <fullName evidence="8">Rhodopsin domain-containing protein</fullName>
    </recommendedName>
</protein>
<feature type="transmembrane region" description="Helical" evidence="7">
    <location>
        <begin position="45"/>
        <end position="67"/>
    </location>
</feature>
<dbReference type="PANTHER" id="PTHR33048:SF47">
    <property type="entry name" value="INTEGRAL MEMBRANE PROTEIN-RELATED"/>
    <property type="match status" value="1"/>
</dbReference>
<evidence type="ECO:0000256" key="3">
    <source>
        <dbReference type="ARBA" id="ARBA00022989"/>
    </source>
</evidence>
<evidence type="ECO:0000259" key="8">
    <source>
        <dbReference type="Pfam" id="PF20684"/>
    </source>
</evidence>
<keyword evidence="10" id="KW-1185">Reference proteome</keyword>
<dbReference type="PANTHER" id="PTHR33048">
    <property type="entry name" value="PTH11-LIKE INTEGRAL MEMBRANE PROTEIN (AFU_ORTHOLOGUE AFUA_5G11245)"/>
    <property type="match status" value="1"/>
</dbReference>
<evidence type="ECO:0000256" key="5">
    <source>
        <dbReference type="ARBA" id="ARBA00038359"/>
    </source>
</evidence>
<proteinExistence type="inferred from homology"/>
<name>A0AAW0R7X8_9PEZI</name>
<evidence type="ECO:0000256" key="2">
    <source>
        <dbReference type="ARBA" id="ARBA00022692"/>
    </source>
</evidence>
<evidence type="ECO:0000256" key="6">
    <source>
        <dbReference type="SAM" id="MobiDB-lite"/>
    </source>
</evidence>
<sequence>MDNIQPLTYAIISITFAVGFVSFLGRWYSRALIIRSFGLDDVFSVILMLVNVMQQAILYLFLHYGCGKHVKTLNPYQLEQITKTFRRLVWATMVLNTAFMIVNWLLAFLQCIPMDAIFHPERHPDAKCIDKNILLMGPSVLNMISDVIILVLPIHTVMGLQMSPRRKFGVISVMGFGASAVVVAACRFIVLYELGYNPDISFVLGKMVIVAGIEVQCAVIAVNLPSMKPLWTKVVGGSGYAKSSDNSGENGDGSHELSAPSSKRKGEGATGPAPLPT</sequence>
<dbReference type="Proteomes" id="UP001392437">
    <property type="component" value="Unassembled WGS sequence"/>
</dbReference>
<gene>
    <name evidence="9" type="ORF">PG999_002354</name>
</gene>
<evidence type="ECO:0000256" key="7">
    <source>
        <dbReference type="SAM" id="Phobius"/>
    </source>
</evidence>